<evidence type="ECO:0000256" key="6">
    <source>
        <dbReference type="SAM" id="MobiDB-lite"/>
    </source>
</evidence>
<dbReference type="AlphaFoldDB" id="A0AAD7XSD8"/>
<protein>
    <submittedName>
        <fullName evidence="8">Uncharacterized protein</fullName>
    </submittedName>
</protein>
<feature type="compositionally biased region" description="Basic and acidic residues" evidence="6">
    <location>
        <begin position="18"/>
        <end position="32"/>
    </location>
</feature>
<dbReference type="EMBL" id="JAQMWT010000002">
    <property type="protein sequence ID" value="KAJ8614611.1"/>
    <property type="molecule type" value="Genomic_DNA"/>
</dbReference>
<comment type="similarity">
    <text evidence="2">Belongs to the CCC1 family.</text>
</comment>
<keyword evidence="5 7" id="KW-0472">Membrane</keyword>
<evidence type="ECO:0000256" key="5">
    <source>
        <dbReference type="ARBA" id="ARBA00023136"/>
    </source>
</evidence>
<evidence type="ECO:0000313" key="9">
    <source>
        <dbReference type="Proteomes" id="UP001230188"/>
    </source>
</evidence>
<reference evidence="8" key="1">
    <citation type="submission" date="2023-01" db="EMBL/GenBank/DDBJ databases">
        <title>Metagenome sequencing of chrysophaentin producing Chrysophaeum taylorii.</title>
        <authorList>
            <person name="Davison J."/>
            <person name="Bewley C."/>
        </authorList>
    </citation>
    <scope>NUCLEOTIDE SEQUENCE</scope>
    <source>
        <strain evidence="8">NIES-1699</strain>
    </source>
</reference>
<comment type="subcellular location">
    <subcellularLocation>
        <location evidence="1">Endomembrane system</location>
        <topology evidence="1">Multi-pass membrane protein</topology>
    </subcellularLocation>
</comment>
<feature type="transmembrane region" description="Helical" evidence="7">
    <location>
        <begin position="256"/>
        <end position="274"/>
    </location>
</feature>
<evidence type="ECO:0000256" key="3">
    <source>
        <dbReference type="ARBA" id="ARBA00022692"/>
    </source>
</evidence>
<feature type="transmembrane region" description="Helical" evidence="7">
    <location>
        <begin position="215"/>
        <end position="235"/>
    </location>
</feature>
<evidence type="ECO:0000256" key="1">
    <source>
        <dbReference type="ARBA" id="ARBA00004127"/>
    </source>
</evidence>
<gene>
    <name evidence="8" type="ORF">CTAYLR_004973</name>
</gene>
<dbReference type="Proteomes" id="UP001230188">
    <property type="component" value="Unassembled WGS sequence"/>
</dbReference>
<evidence type="ECO:0000256" key="4">
    <source>
        <dbReference type="ARBA" id="ARBA00022989"/>
    </source>
</evidence>
<evidence type="ECO:0000256" key="7">
    <source>
        <dbReference type="SAM" id="Phobius"/>
    </source>
</evidence>
<dbReference type="GO" id="GO:0005384">
    <property type="term" value="F:manganese ion transmembrane transporter activity"/>
    <property type="evidence" value="ECO:0007669"/>
    <property type="project" value="InterPro"/>
</dbReference>
<comment type="caution">
    <text evidence="8">The sequence shown here is derived from an EMBL/GenBank/DDBJ whole genome shotgun (WGS) entry which is preliminary data.</text>
</comment>
<keyword evidence="4 7" id="KW-1133">Transmembrane helix</keyword>
<dbReference type="PANTHER" id="PTHR31851">
    <property type="entry name" value="FE(2+)/MN(2+) TRANSPORTER PCL1"/>
    <property type="match status" value="1"/>
</dbReference>
<keyword evidence="9" id="KW-1185">Reference proteome</keyword>
<proteinExistence type="inferred from homology"/>
<organism evidence="8 9">
    <name type="scientific">Chrysophaeum taylorii</name>
    <dbReference type="NCBI Taxonomy" id="2483200"/>
    <lineage>
        <taxon>Eukaryota</taxon>
        <taxon>Sar</taxon>
        <taxon>Stramenopiles</taxon>
        <taxon>Ochrophyta</taxon>
        <taxon>Pelagophyceae</taxon>
        <taxon>Pelagomonadales</taxon>
        <taxon>Pelagomonadaceae</taxon>
        <taxon>Chrysophaeum</taxon>
    </lineage>
</organism>
<dbReference type="GO" id="GO:0030026">
    <property type="term" value="P:intracellular manganese ion homeostasis"/>
    <property type="evidence" value="ECO:0007669"/>
    <property type="project" value="InterPro"/>
</dbReference>
<dbReference type="InterPro" id="IPR008217">
    <property type="entry name" value="Ccc1_fam"/>
</dbReference>
<feature type="transmembrane region" description="Helical" evidence="7">
    <location>
        <begin position="189"/>
        <end position="209"/>
    </location>
</feature>
<accession>A0AAD7XSD8</accession>
<keyword evidence="3 7" id="KW-0812">Transmembrane</keyword>
<name>A0AAD7XSD8_9STRA</name>
<feature type="region of interest" description="Disordered" evidence="6">
    <location>
        <begin position="14"/>
        <end position="43"/>
    </location>
</feature>
<evidence type="ECO:0000313" key="8">
    <source>
        <dbReference type="EMBL" id="KAJ8614611.1"/>
    </source>
</evidence>
<evidence type="ECO:0000256" key="2">
    <source>
        <dbReference type="ARBA" id="ARBA00007049"/>
    </source>
</evidence>
<dbReference type="Pfam" id="PF01988">
    <property type="entry name" value="VIT1"/>
    <property type="match status" value="1"/>
</dbReference>
<dbReference type="GO" id="GO:0012505">
    <property type="term" value="C:endomembrane system"/>
    <property type="evidence" value="ECO:0007669"/>
    <property type="project" value="UniProtKB-SubCell"/>
</dbReference>
<sequence length="276" mass="30274">MASRDLQLAKKAFRGRRKLGEEKAQELSRSAHDATSSSHAEKHKDDGELIKSLILGGLDGCITTFAIVSASVGASLGPKTILIMGTASVIADGLSMGLGDYISERAELEYVKREHLRESWELEHYPEGELDEMVDIYTHTWGVERSDAETILRTMVKYKQLFSAHMTHFELGLLVPDDDSVWKKGATTFASFLVFGAMPLLAYFAFALTSTVRPWILFLISIIATAVTLFALGYVKARFIIKAQGWRSGLKMLFHGGLAAAAAYLVGWAVRAAVGN</sequence>